<comment type="similarity">
    <text evidence="1">Belongs to the plant acyltransferase family.</text>
</comment>
<evidence type="ECO:0000256" key="1">
    <source>
        <dbReference type="ARBA" id="ARBA00009861"/>
    </source>
</evidence>
<feature type="non-terminal residue" evidence="5">
    <location>
        <position position="1"/>
    </location>
</feature>
<dbReference type="AlphaFoldDB" id="A0AAV1SQV9"/>
<dbReference type="GO" id="GO:0016746">
    <property type="term" value="F:acyltransferase activity"/>
    <property type="evidence" value="ECO:0007669"/>
    <property type="project" value="UniProtKB-KW"/>
</dbReference>
<evidence type="ECO:0000256" key="2">
    <source>
        <dbReference type="ARBA" id="ARBA00022679"/>
    </source>
</evidence>
<keyword evidence="6" id="KW-1185">Reference proteome</keyword>
<dbReference type="EMBL" id="CAWUPB010001195">
    <property type="protein sequence ID" value="CAK7355437.1"/>
    <property type="molecule type" value="Genomic_DNA"/>
</dbReference>
<feature type="region of interest" description="Disordered" evidence="4">
    <location>
        <begin position="88"/>
        <end position="110"/>
    </location>
</feature>
<evidence type="ECO:0000256" key="4">
    <source>
        <dbReference type="SAM" id="MobiDB-lite"/>
    </source>
</evidence>
<dbReference type="Pfam" id="PF02458">
    <property type="entry name" value="Transferase"/>
    <property type="match status" value="1"/>
</dbReference>
<evidence type="ECO:0000313" key="5">
    <source>
        <dbReference type="EMBL" id="CAK7355437.1"/>
    </source>
</evidence>
<keyword evidence="2" id="KW-0808">Transferase</keyword>
<protein>
    <submittedName>
        <fullName evidence="5">Uncharacterized protein</fullName>
    </submittedName>
</protein>
<dbReference type="PANTHER" id="PTHR31623:SF36">
    <property type="entry name" value="STEMMADENINE O-ACETYLTRANSFERASE-LIKE"/>
    <property type="match status" value="1"/>
</dbReference>
<dbReference type="InterPro" id="IPR023213">
    <property type="entry name" value="CAT-like_dom_sf"/>
</dbReference>
<evidence type="ECO:0000313" key="6">
    <source>
        <dbReference type="Proteomes" id="UP001314170"/>
    </source>
</evidence>
<evidence type="ECO:0000256" key="3">
    <source>
        <dbReference type="ARBA" id="ARBA00023315"/>
    </source>
</evidence>
<comment type="caution">
    <text evidence="5">The sequence shown here is derived from an EMBL/GenBank/DDBJ whole genome shotgun (WGS) entry which is preliminary data.</text>
</comment>
<gene>
    <name evidence="5" type="ORF">DCAF_LOCUS25697</name>
</gene>
<keyword evidence="3" id="KW-0012">Acyltransferase</keyword>
<dbReference type="PANTHER" id="PTHR31623">
    <property type="entry name" value="F21J9.9"/>
    <property type="match status" value="1"/>
</dbReference>
<dbReference type="Gene3D" id="3.30.559.10">
    <property type="entry name" value="Chloramphenicol acetyltransferase-like domain"/>
    <property type="match status" value="1"/>
</dbReference>
<sequence length="110" mass="12288">AVGVCLSHKTFDASTTSTLQEIRFPRQGYCYSKGRGKREGLDNPSRVETHYSFIWKSCTEASMFLSASPRLSVSIHQVNIRQRIEPSFSRNSAGNLGDQGVASYDLPDER</sequence>
<dbReference type="Proteomes" id="UP001314170">
    <property type="component" value="Unassembled WGS sequence"/>
</dbReference>
<name>A0AAV1SQV9_9ROSI</name>
<proteinExistence type="inferred from homology"/>
<accession>A0AAV1SQV9</accession>
<reference evidence="5 6" key="1">
    <citation type="submission" date="2024-01" db="EMBL/GenBank/DDBJ databases">
        <authorList>
            <person name="Waweru B."/>
        </authorList>
    </citation>
    <scope>NUCLEOTIDE SEQUENCE [LARGE SCALE GENOMIC DNA]</scope>
</reference>
<organism evidence="5 6">
    <name type="scientific">Dovyalis caffra</name>
    <dbReference type="NCBI Taxonomy" id="77055"/>
    <lineage>
        <taxon>Eukaryota</taxon>
        <taxon>Viridiplantae</taxon>
        <taxon>Streptophyta</taxon>
        <taxon>Embryophyta</taxon>
        <taxon>Tracheophyta</taxon>
        <taxon>Spermatophyta</taxon>
        <taxon>Magnoliopsida</taxon>
        <taxon>eudicotyledons</taxon>
        <taxon>Gunneridae</taxon>
        <taxon>Pentapetalae</taxon>
        <taxon>rosids</taxon>
        <taxon>fabids</taxon>
        <taxon>Malpighiales</taxon>
        <taxon>Salicaceae</taxon>
        <taxon>Flacourtieae</taxon>
        <taxon>Dovyalis</taxon>
    </lineage>
</organism>